<sequence length="2132" mass="235873">MKSRSNTYGSQTLKPEGQVTLVCERKGKFHTIDFLVVNVLDDKTPILSGRDAQALKYLTIYADETNAVKEETRRNTQKLPALGKLTSEDILKHYPNVFKPRRGKPLGSPMHIDFDPSVTPIHAPARRVPVEKLNRVNEELKRLCKEGIIRPMTSVFMAVATLRKKPTFIMTKILCIYLRSAMNTIVHSPRKKFNLSPALSHLWGTDLPKNGVQRDPSKVAAITGMPTPADKAALQRFLGMCQYLSKFCPNLSQTVLPLRDLTRDDTEFLWSEVHEAAFNSAKTLIASTTVLPYYDVSLPVTPQVDASDSAIGGVLLQEGHPVYFTSHTLSATEKNYAHIEKECLAIVSCMEKWHHYLYGKRDITVHSDHQPLETIFKKPLSRALRSLQRMMLRLQNYEFTVQYKKGKELFVADTLSRASLNGGTQSPSRMTQDCDVFRVNLTQMDLSPNLVKPGTMNQIRKETEKDPSLMTVNNMVLGGWPRQKSEVLEEIRAYWDLRDEISEPMQSHAIPSRPWERVSADLFQLNGSTYLVLVDHYSDYIVLEPLKNTSAVAVIRALKRNFARHGIPDECVTDNGPQFVSHEYARFAREYGFTSIRSSPYLSRGNGKAESAVKIAKNILKKSRFEDPYLALLAYRNTSQQGYQYSPAQRLMSRKLRDIIPTAASQLFPQAALGQVTMRNIKERRARSKAHYDKRASGPLKPFAPREKVFLEPRPTNKSQPWIYGEVIEQPTSRSCVVKTAMGPIRRSHAQIREARTEPAERHTTGMDQLEIASTHSEQEQERQPADLEQMELESRLPRGEGGLRRPHMESESAPSSADECGLRRSQRTRKRPSRFKTMSFPIQPPTAFNLTANSSTSIAASWQLPPIFTRHGRHITGFKLFYRKKNLAGCFSFLNITSGSTLSRLVTGLEKYTEYIFQVLAYTSKGDGLKSSVEVERTMEDAPSRPPSNFYVTATSSTTVTASWQLPPVDSRNGIIKGFKVFYKRKDSSGSGIILTINSESTFKKNVTGLNKYTEYEFQVLAFTSVGDGPYTSVVFQRTNEDVPSQPPSNFTLTASTSTSITAFWQLPPEDSRNGNITGYKLFYKKGGSSGPASMQPINNQATRIQEVSGLDKFTEYEFQILAFTSVGDGPTSTAIFEKTKEAAPSGPPSQFYVIVNSSTSIAASWHLPPEDSRHGIIRGYKLFYKKKDSGLTTSLTIDNGKKSKSVTNLDEYTEYEFQVLAFTSAGDGPRSSTVFTTTMEDAPSAPTSLSFVDVPPSNLHGPRITLSWSKPTEPNGVIRRYTLFYSHDGGVPKEESGLDKNTLSHTVDVLGGVTYQFHVRAVTIRPGPNGTITVTTSEYKPSRGPQEVSSSAVNSSNINITWLGIPREAAYGNIIRYEARLSVLENCTGIQSAYHATINTSTTYVLVTGLSWCAKYEVSVRGYTAAGPGPYSRPVIVQTLAVVWSKETLSSPYISANLRGGGISAKVTLPRFRGNARFYQVIVITLSSNYTGAVKPPGRFTTQDMMTYEEAHKSSVPAAYVAFQFEGNSFDKNQEFVIGDGAQSNGKERSKRSSGDQYYYNKPLQLNTNYRVFLRAFVSETVYVSSNFVAIDIKGKPLIKGLPKTTITATGELAVLTCEVIGETEASVTWTKDGLTSIPHAQLENNGTILIIKDVVPDVSGVYECKAMNKFGESRTATTVIVAGSDDGGGILPLSDDVIRRLGSLLFGPIEEVPTTLFLEIDGAVRPIGVGEVLRRIIGKCVTRVIKTDVIDASGSLQVCAGLKSGNEATIHAMRTIFEADDTDAVLLIDAFNAFNALNRSASLHNIRVLCPPMAIYAINTYRQPVQLFVIGGQKLESVEGTTQGNPLAMSLYAISLQPLITQLEVSSATKQCWFADDAARSGSLLEVIKCWNVLSESGPRLGHFSNAKSAVRPIGVGEILRKIIGKCVTRVIKSDVIEANGSLQVCAGLKSGNETKPEKESAAKAVFADTEINVTSEEQKHLGAVLGSRAFLEEYVGDKVEDWVNEVTKLAEFAVSQPQACYAVFTVGLRHRWTYFLRTLPDISDLLEPLENATANLLIPAIADHQINEEERNLLALSVRLGGLGIANPVELASQEYEVSATVTGLGVSYIKITSLQMKQISMLQSPRQ</sequence>
<comment type="caution">
    <text evidence="18">The sequence shown here is derived from an EMBL/GenBank/DDBJ whole genome shotgun (WGS) entry which is preliminary data.</text>
</comment>
<dbReference type="InterPro" id="IPR043502">
    <property type="entry name" value="DNA/RNA_pol_sf"/>
</dbReference>
<dbReference type="Gene3D" id="3.30.420.10">
    <property type="entry name" value="Ribonuclease H-like superfamily/Ribonuclease H"/>
    <property type="match status" value="1"/>
</dbReference>
<protein>
    <submittedName>
        <fullName evidence="18">Receptor-type tyrosine-protein phosphatase F</fullName>
    </submittedName>
</protein>
<keyword evidence="10" id="KW-0695">RNA-directed DNA polymerase</keyword>
<dbReference type="InterPro" id="IPR013098">
    <property type="entry name" value="Ig_I-set"/>
</dbReference>
<evidence type="ECO:0000313" key="18">
    <source>
        <dbReference type="EMBL" id="PFX22499.1"/>
    </source>
</evidence>
<dbReference type="SUPFAM" id="SSF56672">
    <property type="entry name" value="DNA/RNA polymerases"/>
    <property type="match status" value="1"/>
</dbReference>
<dbReference type="InterPro" id="IPR036116">
    <property type="entry name" value="FN3_sf"/>
</dbReference>
<evidence type="ECO:0000256" key="2">
    <source>
        <dbReference type="ARBA" id="ARBA00022679"/>
    </source>
</evidence>
<dbReference type="FunFam" id="2.60.40.10:FF:000093">
    <property type="entry name" value="Down syndrome cell adhesion molecule, isoform B"/>
    <property type="match status" value="2"/>
</dbReference>
<feature type="domain" description="Fibronectin type-III" evidence="16">
    <location>
        <begin position="1247"/>
        <end position="1341"/>
    </location>
</feature>
<dbReference type="InterPro" id="IPR001584">
    <property type="entry name" value="Integrase_cat-core"/>
</dbReference>
<dbReference type="EMBL" id="LSMT01000237">
    <property type="protein sequence ID" value="PFX22499.1"/>
    <property type="molecule type" value="Genomic_DNA"/>
</dbReference>
<dbReference type="InterPro" id="IPR036397">
    <property type="entry name" value="RNaseH_sf"/>
</dbReference>
<dbReference type="InterPro" id="IPR013783">
    <property type="entry name" value="Ig-like_fold"/>
</dbReference>
<evidence type="ECO:0000259" key="15">
    <source>
        <dbReference type="PROSITE" id="PS50835"/>
    </source>
</evidence>
<dbReference type="PROSITE" id="PS50853">
    <property type="entry name" value="FN3"/>
    <property type="match status" value="6"/>
</dbReference>
<dbReference type="InterPro" id="IPR003598">
    <property type="entry name" value="Ig_sub2"/>
</dbReference>
<proteinExistence type="predicted"/>
<feature type="compositionally biased region" description="Basic residues" evidence="14">
    <location>
        <begin position="825"/>
        <end position="835"/>
    </location>
</feature>
<evidence type="ECO:0000256" key="7">
    <source>
        <dbReference type="ARBA" id="ARBA00022737"/>
    </source>
</evidence>
<name>A0A2B4S0D2_STYPI</name>
<dbReference type="GO" id="GO:0016787">
    <property type="term" value="F:hydrolase activity"/>
    <property type="evidence" value="ECO:0007669"/>
    <property type="project" value="UniProtKB-KW"/>
</dbReference>
<dbReference type="SMART" id="SM00409">
    <property type="entry name" value="IG"/>
    <property type="match status" value="1"/>
</dbReference>
<dbReference type="CDD" id="cd00063">
    <property type="entry name" value="FN3"/>
    <property type="match status" value="6"/>
</dbReference>
<dbReference type="InterPro" id="IPR036179">
    <property type="entry name" value="Ig-like_dom_sf"/>
</dbReference>
<dbReference type="FunFam" id="3.30.70.270:FF:000026">
    <property type="entry name" value="Transposon Ty3-G Gag-Pol polyprotein"/>
    <property type="match status" value="1"/>
</dbReference>
<accession>A0A2B4S0D2</accession>
<dbReference type="InterPro" id="IPR007110">
    <property type="entry name" value="Ig-like_dom"/>
</dbReference>
<keyword evidence="8" id="KW-0255">Endonuclease</keyword>
<dbReference type="Proteomes" id="UP000225706">
    <property type="component" value="Unassembled WGS sequence"/>
</dbReference>
<keyword evidence="3" id="KW-0812">Transmembrane</keyword>
<dbReference type="InterPro" id="IPR012337">
    <property type="entry name" value="RNaseH-like_sf"/>
</dbReference>
<feature type="compositionally biased region" description="Basic and acidic residues" evidence="14">
    <location>
        <begin position="777"/>
        <end position="786"/>
    </location>
</feature>
<keyword evidence="18" id="KW-0675">Receptor</keyword>
<evidence type="ECO:0000256" key="6">
    <source>
        <dbReference type="ARBA" id="ARBA00022729"/>
    </source>
</evidence>
<dbReference type="InterPro" id="IPR003599">
    <property type="entry name" value="Ig_sub"/>
</dbReference>
<evidence type="ECO:0000256" key="1">
    <source>
        <dbReference type="ARBA" id="ARBA00004370"/>
    </source>
</evidence>
<comment type="subcellular location">
    <subcellularLocation>
        <location evidence="1">Membrane</location>
    </subcellularLocation>
</comment>
<keyword evidence="6" id="KW-0732">Signal</keyword>
<evidence type="ECO:0000259" key="17">
    <source>
        <dbReference type="PROSITE" id="PS50994"/>
    </source>
</evidence>
<organism evidence="18 19">
    <name type="scientific">Stylophora pistillata</name>
    <name type="common">Smooth cauliflower coral</name>
    <dbReference type="NCBI Taxonomy" id="50429"/>
    <lineage>
        <taxon>Eukaryota</taxon>
        <taxon>Metazoa</taxon>
        <taxon>Cnidaria</taxon>
        <taxon>Anthozoa</taxon>
        <taxon>Hexacorallia</taxon>
        <taxon>Scleractinia</taxon>
        <taxon>Astrocoeniina</taxon>
        <taxon>Pocilloporidae</taxon>
        <taxon>Stylophora</taxon>
    </lineage>
</organism>
<evidence type="ECO:0000256" key="11">
    <source>
        <dbReference type="ARBA" id="ARBA00022989"/>
    </source>
</evidence>
<dbReference type="InterPro" id="IPR003961">
    <property type="entry name" value="FN3_dom"/>
</dbReference>
<dbReference type="Gene3D" id="3.30.70.270">
    <property type="match status" value="1"/>
</dbReference>
<evidence type="ECO:0000256" key="10">
    <source>
        <dbReference type="ARBA" id="ARBA00022918"/>
    </source>
</evidence>
<dbReference type="InterPro" id="IPR043128">
    <property type="entry name" value="Rev_trsase/Diguanyl_cyclase"/>
</dbReference>
<dbReference type="GO" id="GO:0004519">
    <property type="term" value="F:endonuclease activity"/>
    <property type="evidence" value="ECO:0007669"/>
    <property type="project" value="UniProtKB-KW"/>
</dbReference>
<evidence type="ECO:0000256" key="8">
    <source>
        <dbReference type="ARBA" id="ARBA00022759"/>
    </source>
</evidence>
<feature type="region of interest" description="Disordered" evidence="14">
    <location>
        <begin position="747"/>
        <end position="766"/>
    </location>
</feature>
<feature type="compositionally biased region" description="Basic and acidic residues" evidence="14">
    <location>
        <begin position="751"/>
        <end position="765"/>
    </location>
</feature>
<keyword evidence="11" id="KW-1133">Transmembrane helix</keyword>
<dbReference type="PANTHER" id="PTHR37984">
    <property type="entry name" value="PROTEIN CBG26694"/>
    <property type="match status" value="1"/>
</dbReference>
<dbReference type="Pfam" id="PF07679">
    <property type="entry name" value="I-set"/>
    <property type="match status" value="1"/>
</dbReference>
<keyword evidence="13" id="KW-1015">Disulfide bond</keyword>
<keyword evidence="7" id="KW-0677">Repeat</keyword>
<dbReference type="Pfam" id="PF17917">
    <property type="entry name" value="RT_RNaseH"/>
    <property type="match status" value="1"/>
</dbReference>
<evidence type="ECO:0000256" key="3">
    <source>
        <dbReference type="ARBA" id="ARBA00022692"/>
    </source>
</evidence>
<keyword evidence="4" id="KW-0548">Nucleotidyltransferase</keyword>
<evidence type="ECO:0000256" key="4">
    <source>
        <dbReference type="ARBA" id="ARBA00022695"/>
    </source>
</evidence>
<keyword evidence="5" id="KW-0540">Nuclease</keyword>
<evidence type="ECO:0000259" key="16">
    <source>
        <dbReference type="PROSITE" id="PS50853"/>
    </source>
</evidence>
<dbReference type="Gene3D" id="3.10.10.10">
    <property type="entry name" value="HIV Type 1 Reverse Transcriptase, subunit A, domain 1"/>
    <property type="match status" value="1"/>
</dbReference>
<dbReference type="PROSITE" id="PS50994">
    <property type="entry name" value="INTEGRASE"/>
    <property type="match status" value="1"/>
</dbReference>
<dbReference type="GO" id="GO:0003676">
    <property type="term" value="F:nucleic acid binding"/>
    <property type="evidence" value="ECO:0007669"/>
    <property type="project" value="InterPro"/>
</dbReference>
<dbReference type="GO" id="GO:0016020">
    <property type="term" value="C:membrane"/>
    <property type="evidence" value="ECO:0007669"/>
    <property type="project" value="UniProtKB-SubCell"/>
</dbReference>
<feature type="domain" description="Fibronectin type-III" evidence="16">
    <location>
        <begin position="1346"/>
        <end position="1444"/>
    </location>
</feature>
<evidence type="ECO:0000256" key="14">
    <source>
        <dbReference type="SAM" id="MobiDB-lite"/>
    </source>
</evidence>
<dbReference type="PANTHER" id="PTHR37984:SF8">
    <property type="entry name" value="CCHC-TYPE DOMAIN-CONTAINING PROTEIN"/>
    <property type="match status" value="1"/>
</dbReference>
<feature type="domain" description="Fibronectin type-III" evidence="16">
    <location>
        <begin position="845"/>
        <end position="942"/>
    </location>
</feature>
<dbReference type="FunFam" id="2.60.40.10:FF:000028">
    <property type="entry name" value="Neuronal cell adhesion molecule"/>
    <property type="match status" value="1"/>
</dbReference>
<dbReference type="SMART" id="SM00060">
    <property type="entry name" value="FN3"/>
    <property type="match status" value="6"/>
</dbReference>
<feature type="compositionally biased region" description="Basic and acidic residues" evidence="14">
    <location>
        <begin position="793"/>
        <end position="811"/>
    </location>
</feature>
<dbReference type="CDD" id="cd09274">
    <property type="entry name" value="RNase_HI_RT_Ty3"/>
    <property type="match status" value="1"/>
</dbReference>
<evidence type="ECO:0000313" key="19">
    <source>
        <dbReference type="Proteomes" id="UP000225706"/>
    </source>
</evidence>
<dbReference type="FunFam" id="3.30.420.10:FF:000063">
    <property type="entry name" value="Retrovirus-related Pol polyprotein from transposon 297-like Protein"/>
    <property type="match status" value="1"/>
</dbReference>
<reference evidence="19" key="1">
    <citation type="journal article" date="2017" name="bioRxiv">
        <title>Comparative analysis of the genomes of Stylophora pistillata and Acropora digitifera provides evidence for extensive differences between species of corals.</title>
        <authorList>
            <person name="Voolstra C.R."/>
            <person name="Li Y."/>
            <person name="Liew Y.J."/>
            <person name="Baumgarten S."/>
            <person name="Zoccola D."/>
            <person name="Flot J.-F."/>
            <person name="Tambutte S."/>
            <person name="Allemand D."/>
            <person name="Aranda M."/>
        </authorList>
    </citation>
    <scope>NUCLEOTIDE SEQUENCE [LARGE SCALE GENOMIC DNA]</scope>
</reference>
<evidence type="ECO:0000256" key="12">
    <source>
        <dbReference type="ARBA" id="ARBA00023136"/>
    </source>
</evidence>
<keyword evidence="2" id="KW-0808">Transferase</keyword>
<dbReference type="SUPFAM" id="SSF53098">
    <property type="entry name" value="Ribonuclease H-like"/>
    <property type="match status" value="1"/>
</dbReference>
<dbReference type="PROSITE" id="PS50835">
    <property type="entry name" value="IG_LIKE"/>
    <property type="match status" value="1"/>
</dbReference>
<dbReference type="Pfam" id="PF00665">
    <property type="entry name" value="rve"/>
    <property type="match status" value="1"/>
</dbReference>
<feature type="domain" description="Fibronectin type-III" evidence="16">
    <location>
        <begin position="1048"/>
        <end position="1144"/>
    </location>
</feature>
<dbReference type="SUPFAM" id="SSF48726">
    <property type="entry name" value="Immunoglobulin"/>
    <property type="match status" value="1"/>
</dbReference>
<feature type="domain" description="Integrase catalytic" evidence="17">
    <location>
        <begin position="510"/>
        <end position="677"/>
    </location>
</feature>
<evidence type="ECO:0000256" key="5">
    <source>
        <dbReference type="ARBA" id="ARBA00022722"/>
    </source>
</evidence>
<keyword evidence="9" id="KW-0378">Hydrolase</keyword>
<feature type="region of interest" description="Disordered" evidence="14">
    <location>
        <begin position="774"/>
        <end position="843"/>
    </location>
</feature>
<gene>
    <name evidence="18" type="primary">Ptprf</name>
    <name evidence="18" type="ORF">AWC38_SpisGene12953</name>
</gene>
<evidence type="ECO:0000256" key="13">
    <source>
        <dbReference type="ARBA" id="ARBA00023157"/>
    </source>
</evidence>
<dbReference type="InterPro" id="IPR041373">
    <property type="entry name" value="RT_RNaseH"/>
</dbReference>
<dbReference type="Gene3D" id="2.60.40.10">
    <property type="entry name" value="Immunoglobulins"/>
    <property type="match status" value="7"/>
</dbReference>
<feature type="domain" description="Ig-like" evidence="15">
    <location>
        <begin position="1599"/>
        <end position="1685"/>
    </location>
</feature>
<feature type="domain" description="Fibronectin type-III" evidence="16">
    <location>
        <begin position="947"/>
        <end position="1043"/>
    </location>
</feature>
<dbReference type="GO" id="GO:0015074">
    <property type="term" value="P:DNA integration"/>
    <property type="evidence" value="ECO:0007669"/>
    <property type="project" value="InterPro"/>
</dbReference>
<feature type="domain" description="Fibronectin type-III" evidence="16">
    <location>
        <begin position="1149"/>
        <end position="1243"/>
    </location>
</feature>
<dbReference type="GO" id="GO:0003964">
    <property type="term" value="F:RNA-directed DNA polymerase activity"/>
    <property type="evidence" value="ECO:0007669"/>
    <property type="project" value="UniProtKB-KW"/>
</dbReference>
<dbReference type="SUPFAM" id="SSF49265">
    <property type="entry name" value="Fibronectin type III"/>
    <property type="match status" value="3"/>
</dbReference>
<dbReference type="OrthoDB" id="7735550at2759"/>
<keyword evidence="12" id="KW-0472">Membrane</keyword>
<dbReference type="SMART" id="SM00408">
    <property type="entry name" value="IGc2"/>
    <property type="match status" value="1"/>
</dbReference>
<keyword evidence="19" id="KW-1185">Reference proteome</keyword>
<evidence type="ECO:0000256" key="9">
    <source>
        <dbReference type="ARBA" id="ARBA00022801"/>
    </source>
</evidence>
<dbReference type="InterPro" id="IPR050951">
    <property type="entry name" value="Retrovirus_Pol_polyprotein"/>
</dbReference>
<dbReference type="Pfam" id="PF00041">
    <property type="entry name" value="fn3"/>
    <property type="match status" value="5"/>
</dbReference>